<accession>A0AAU8TWA7</accession>
<proteinExistence type="predicted"/>
<dbReference type="Proteomes" id="UP000033099">
    <property type="component" value="Chromosome"/>
</dbReference>
<sequence>MLLRYESARAAGVQLRRLNEAGPGAVGTAGHKGKEPCSCRYAAPPSSACSP</sequence>
<dbReference type="KEGG" id="pfb:VO64_5275"/>
<reference evidence="1 2" key="1">
    <citation type="journal article" date="2015" name="Genome Announc.">
        <title>Complete Genome Sequence of Biocontrol Strain Pseudomonas fluorescens LBUM223.</title>
        <authorList>
            <person name="Roquigny R."/>
            <person name="Arseneault T."/>
            <person name="Gadkar V.J."/>
            <person name="Novinscak A."/>
            <person name="Joly D.L."/>
            <person name="Filion M."/>
        </authorList>
    </citation>
    <scope>NUCLEOTIDE SEQUENCE [LARGE SCALE GENOMIC DNA]</scope>
    <source>
        <strain evidence="1 2">LBUM223</strain>
    </source>
</reference>
<evidence type="ECO:0000313" key="1">
    <source>
        <dbReference type="EMBL" id="AKA85821.1"/>
    </source>
</evidence>
<evidence type="ECO:0000313" key="2">
    <source>
        <dbReference type="Proteomes" id="UP000033099"/>
    </source>
</evidence>
<gene>
    <name evidence="1" type="ORF">VO64_5275</name>
</gene>
<organism evidence="1 2">
    <name type="scientific">Pseudomonas synxantha</name>
    <dbReference type="NCBI Taxonomy" id="47883"/>
    <lineage>
        <taxon>Bacteria</taxon>
        <taxon>Pseudomonadati</taxon>
        <taxon>Pseudomonadota</taxon>
        <taxon>Gammaproteobacteria</taxon>
        <taxon>Pseudomonadales</taxon>
        <taxon>Pseudomonadaceae</taxon>
        <taxon>Pseudomonas</taxon>
    </lineage>
</organism>
<dbReference type="EMBL" id="CP011117">
    <property type="protein sequence ID" value="AKA85821.1"/>
    <property type="molecule type" value="Genomic_DNA"/>
</dbReference>
<name>A0AAU8TWA7_9PSED</name>
<protein>
    <submittedName>
        <fullName evidence="1">Uncharacterized protein</fullName>
    </submittedName>
</protein>
<dbReference type="AlphaFoldDB" id="A0AAU8TWA7"/>